<evidence type="ECO:0000313" key="1">
    <source>
        <dbReference type="EMBL" id="KAH7951921.1"/>
    </source>
</evidence>
<proteinExistence type="predicted"/>
<protein>
    <submittedName>
        <fullName evidence="1">Uncharacterized protein</fullName>
    </submittedName>
</protein>
<reference evidence="1" key="2">
    <citation type="submission" date="2021-09" db="EMBL/GenBank/DDBJ databases">
        <authorList>
            <person name="Jia N."/>
            <person name="Wang J."/>
            <person name="Shi W."/>
            <person name="Du L."/>
            <person name="Sun Y."/>
            <person name="Zhan W."/>
            <person name="Jiang J."/>
            <person name="Wang Q."/>
            <person name="Zhang B."/>
            <person name="Ji P."/>
            <person name="Sakyi L.B."/>
            <person name="Cui X."/>
            <person name="Yuan T."/>
            <person name="Jiang B."/>
            <person name="Yang W."/>
            <person name="Lam T.T.-Y."/>
            <person name="Chang Q."/>
            <person name="Ding S."/>
            <person name="Wang X."/>
            <person name="Zhu J."/>
            <person name="Ruan X."/>
            <person name="Zhao L."/>
            <person name="Wei J."/>
            <person name="Que T."/>
            <person name="Du C."/>
            <person name="Cheng J."/>
            <person name="Dai P."/>
            <person name="Han X."/>
            <person name="Huang E."/>
            <person name="Gao Y."/>
            <person name="Liu J."/>
            <person name="Shao H."/>
            <person name="Ye R."/>
            <person name="Li L."/>
            <person name="Wei W."/>
            <person name="Wang X."/>
            <person name="Wang C."/>
            <person name="Huo Q."/>
            <person name="Li W."/>
            <person name="Guo W."/>
            <person name="Chen H."/>
            <person name="Chen S."/>
            <person name="Zhou L."/>
            <person name="Zhou L."/>
            <person name="Ni X."/>
            <person name="Tian J."/>
            <person name="Zhou Y."/>
            <person name="Sheng Y."/>
            <person name="Liu T."/>
            <person name="Pan Y."/>
            <person name="Xia L."/>
            <person name="Li J."/>
            <person name="Zhao F."/>
            <person name="Cao W."/>
        </authorList>
    </citation>
    <scope>NUCLEOTIDE SEQUENCE</scope>
    <source>
        <strain evidence="1">Rsan-2018</strain>
        <tissue evidence="1">Larvae</tissue>
    </source>
</reference>
<evidence type="ECO:0000313" key="2">
    <source>
        <dbReference type="Proteomes" id="UP000821837"/>
    </source>
</evidence>
<accession>A0A9D4SWH0</accession>
<gene>
    <name evidence="1" type="ORF">HPB52_015409</name>
</gene>
<name>A0A9D4SWH0_RHISA</name>
<dbReference type="Proteomes" id="UP000821837">
    <property type="component" value="Chromosome 5"/>
</dbReference>
<sequence>MASTCVPVMRSLMAVAPSIQGRARPAAPCSKFGSTLSRCCSSHWAMNEDPGHGSGHAPLAQVAHT</sequence>
<dbReference type="AlphaFoldDB" id="A0A9D4SWH0"/>
<reference evidence="1" key="1">
    <citation type="journal article" date="2020" name="Cell">
        <title>Large-Scale Comparative Analyses of Tick Genomes Elucidate Their Genetic Diversity and Vector Capacities.</title>
        <authorList>
            <consortium name="Tick Genome and Microbiome Consortium (TIGMIC)"/>
            <person name="Jia N."/>
            <person name="Wang J."/>
            <person name="Shi W."/>
            <person name="Du L."/>
            <person name="Sun Y."/>
            <person name="Zhan W."/>
            <person name="Jiang J.F."/>
            <person name="Wang Q."/>
            <person name="Zhang B."/>
            <person name="Ji P."/>
            <person name="Bell-Sakyi L."/>
            <person name="Cui X.M."/>
            <person name="Yuan T.T."/>
            <person name="Jiang B.G."/>
            <person name="Yang W.F."/>
            <person name="Lam T.T."/>
            <person name="Chang Q.C."/>
            <person name="Ding S.J."/>
            <person name="Wang X.J."/>
            <person name="Zhu J.G."/>
            <person name="Ruan X.D."/>
            <person name="Zhao L."/>
            <person name="Wei J.T."/>
            <person name="Ye R.Z."/>
            <person name="Que T.C."/>
            <person name="Du C.H."/>
            <person name="Zhou Y.H."/>
            <person name="Cheng J.X."/>
            <person name="Dai P.F."/>
            <person name="Guo W.B."/>
            <person name="Han X.H."/>
            <person name="Huang E.J."/>
            <person name="Li L.F."/>
            <person name="Wei W."/>
            <person name="Gao Y.C."/>
            <person name="Liu J.Z."/>
            <person name="Shao H.Z."/>
            <person name="Wang X."/>
            <person name="Wang C.C."/>
            <person name="Yang T.C."/>
            <person name="Huo Q.B."/>
            <person name="Li W."/>
            <person name="Chen H.Y."/>
            <person name="Chen S.E."/>
            <person name="Zhou L.G."/>
            <person name="Ni X.B."/>
            <person name="Tian J.H."/>
            <person name="Sheng Y."/>
            <person name="Liu T."/>
            <person name="Pan Y.S."/>
            <person name="Xia L.Y."/>
            <person name="Li J."/>
            <person name="Zhao F."/>
            <person name="Cao W.C."/>
        </authorList>
    </citation>
    <scope>NUCLEOTIDE SEQUENCE</scope>
    <source>
        <strain evidence="1">Rsan-2018</strain>
    </source>
</reference>
<organism evidence="1 2">
    <name type="scientific">Rhipicephalus sanguineus</name>
    <name type="common">Brown dog tick</name>
    <name type="synonym">Ixodes sanguineus</name>
    <dbReference type="NCBI Taxonomy" id="34632"/>
    <lineage>
        <taxon>Eukaryota</taxon>
        <taxon>Metazoa</taxon>
        <taxon>Ecdysozoa</taxon>
        <taxon>Arthropoda</taxon>
        <taxon>Chelicerata</taxon>
        <taxon>Arachnida</taxon>
        <taxon>Acari</taxon>
        <taxon>Parasitiformes</taxon>
        <taxon>Ixodida</taxon>
        <taxon>Ixodoidea</taxon>
        <taxon>Ixodidae</taxon>
        <taxon>Rhipicephalinae</taxon>
        <taxon>Rhipicephalus</taxon>
        <taxon>Rhipicephalus</taxon>
    </lineage>
</organism>
<dbReference type="EMBL" id="JABSTV010001251">
    <property type="protein sequence ID" value="KAH7951921.1"/>
    <property type="molecule type" value="Genomic_DNA"/>
</dbReference>
<keyword evidence="2" id="KW-1185">Reference proteome</keyword>
<comment type="caution">
    <text evidence="1">The sequence shown here is derived from an EMBL/GenBank/DDBJ whole genome shotgun (WGS) entry which is preliminary data.</text>
</comment>